<dbReference type="Pfam" id="PF08501">
    <property type="entry name" value="Shikimate_dh_N"/>
    <property type="match status" value="1"/>
</dbReference>
<dbReference type="PANTHER" id="PTHR21089">
    <property type="entry name" value="SHIKIMATE DEHYDROGENASE"/>
    <property type="match status" value="1"/>
</dbReference>
<gene>
    <name evidence="4" type="ORF">GCM10022287_23100</name>
</gene>
<dbReference type="NCBIfam" id="NF009201">
    <property type="entry name" value="PRK12549.1"/>
    <property type="match status" value="1"/>
</dbReference>
<organism evidence="4 5">
    <name type="scientific">Gryllotalpicola koreensis</name>
    <dbReference type="NCBI Taxonomy" id="993086"/>
    <lineage>
        <taxon>Bacteria</taxon>
        <taxon>Bacillati</taxon>
        <taxon>Actinomycetota</taxon>
        <taxon>Actinomycetes</taxon>
        <taxon>Micrococcales</taxon>
        <taxon>Microbacteriaceae</taxon>
        <taxon>Gryllotalpicola</taxon>
    </lineage>
</organism>
<dbReference type="RefSeq" id="WP_344754476.1">
    <property type="nucleotide sequence ID" value="NZ_BAABBW010000003.1"/>
</dbReference>
<evidence type="ECO:0000259" key="3">
    <source>
        <dbReference type="Pfam" id="PF08501"/>
    </source>
</evidence>
<dbReference type="InterPro" id="IPR046346">
    <property type="entry name" value="Aminoacid_DH-like_N_sf"/>
</dbReference>
<comment type="pathway">
    <text evidence="1">Metabolic intermediate biosynthesis; chorismate biosynthesis; chorismate from D-erythrose 4-phosphate and phosphoenolpyruvate: step 4/7.</text>
</comment>
<dbReference type="InterPro" id="IPR036291">
    <property type="entry name" value="NAD(P)-bd_dom_sf"/>
</dbReference>
<dbReference type="Proteomes" id="UP001501079">
    <property type="component" value="Unassembled WGS sequence"/>
</dbReference>
<accession>A0ABP8A2M2</accession>
<name>A0ABP8A2M2_9MICO</name>
<keyword evidence="2" id="KW-0028">Amino-acid biosynthesis</keyword>
<comment type="caution">
    <text evidence="4">The sequence shown here is derived from an EMBL/GenBank/DDBJ whole genome shotgun (WGS) entry which is preliminary data.</text>
</comment>
<keyword evidence="2" id="KW-0057">Aromatic amino acid biosynthesis</keyword>
<dbReference type="Gene3D" id="3.40.50.720">
    <property type="entry name" value="NAD(P)-binding Rossmann-like Domain"/>
    <property type="match status" value="1"/>
</dbReference>
<dbReference type="Gene3D" id="3.40.50.10860">
    <property type="entry name" value="Leucine Dehydrogenase, chain A, domain 1"/>
    <property type="match status" value="1"/>
</dbReference>
<reference evidence="5" key="1">
    <citation type="journal article" date="2019" name="Int. J. Syst. Evol. Microbiol.">
        <title>The Global Catalogue of Microorganisms (GCM) 10K type strain sequencing project: providing services to taxonomists for standard genome sequencing and annotation.</title>
        <authorList>
            <consortium name="The Broad Institute Genomics Platform"/>
            <consortium name="The Broad Institute Genome Sequencing Center for Infectious Disease"/>
            <person name="Wu L."/>
            <person name="Ma J."/>
        </authorList>
    </citation>
    <scope>NUCLEOTIDE SEQUENCE [LARGE SCALE GENOMIC DNA]</scope>
    <source>
        <strain evidence="5">JCM 17591</strain>
    </source>
</reference>
<dbReference type="InterPro" id="IPR022893">
    <property type="entry name" value="Shikimate_DH_fam"/>
</dbReference>
<evidence type="ECO:0000256" key="2">
    <source>
        <dbReference type="ARBA" id="ARBA00023141"/>
    </source>
</evidence>
<feature type="domain" description="Shikimate dehydrogenase substrate binding N-terminal" evidence="3">
    <location>
        <begin position="8"/>
        <end position="95"/>
    </location>
</feature>
<evidence type="ECO:0000313" key="4">
    <source>
        <dbReference type="EMBL" id="GAA4176213.1"/>
    </source>
</evidence>
<dbReference type="InterPro" id="IPR013708">
    <property type="entry name" value="Shikimate_DH-bd_N"/>
</dbReference>
<dbReference type="SUPFAM" id="SSF53223">
    <property type="entry name" value="Aminoacid dehydrogenase-like, N-terminal domain"/>
    <property type="match status" value="1"/>
</dbReference>
<dbReference type="PANTHER" id="PTHR21089:SF1">
    <property type="entry name" value="BIFUNCTIONAL 3-DEHYDROQUINATE DEHYDRATASE_SHIKIMATE DEHYDROGENASE, CHLOROPLASTIC"/>
    <property type="match status" value="1"/>
</dbReference>
<evidence type="ECO:0000313" key="5">
    <source>
        <dbReference type="Proteomes" id="UP001501079"/>
    </source>
</evidence>
<dbReference type="EMBL" id="BAABBW010000003">
    <property type="protein sequence ID" value="GAA4176213.1"/>
    <property type="molecule type" value="Genomic_DNA"/>
</dbReference>
<dbReference type="CDD" id="cd01065">
    <property type="entry name" value="NAD_bind_Shikimate_DH"/>
    <property type="match status" value="1"/>
</dbReference>
<protein>
    <submittedName>
        <fullName evidence="4">Shikimate dehydrogenase</fullName>
    </submittedName>
</protein>
<sequence length="301" mass="31328">MSRFVVGLIGSGIGGSLTPLMHEAEARRLGLDYEYRLIDLDALDAGADDLHAILQRAEADGLAAVNVTHPVKQAVIPLLTDLTADASQIGAVNLVRFEGGRRVGDNTDWLGFRLGMERQLAGAATTAVAQFGAGGAGAAVAYALLGLGAERLALVEPDRSRAELLAARLGSAFPRARVELVEPSETRAVLAKVDGAVNATPLGMHGHPGMSFDPRQLRADAWVADAVYFPLETELIGAARAAGLPVADGGWMAVGQAVASLKKITGAEPSLDRVREDFIRFQRAGLTAAARDAARVGGGGH</sequence>
<dbReference type="SUPFAM" id="SSF51735">
    <property type="entry name" value="NAD(P)-binding Rossmann-fold domains"/>
    <property type="match status" value="1"/>
</dbReference>
<keyword evidence="5" id="KW-1185">Reference proteome</keyword>
<evidence type="ECO:0000256" key="1">
    <source>
        <dbReference type="ARBA" id="ARBA00004871"/>
    </source>
</evidence>
<proteinExistence type="predicted"/>